<organism evidence="2 3">
    <name type="scientific">Denitrobaculum tricleocarpae</name>
    <dbReference type="NCBI Taxonomy" id="2591009"/>
    <lineage>
        <taxon>Bacteria</taxon>
        <taxon>Pseudomonadati</taxon>
        <taxon>Pseudomonadota</taxon>
        <taxon>Alphaproteobacteria</taxon>
        <taxon>Rhodospirillales</taxon>
        <taxon>Rhodospirillaceae</taxon>
        <taxon>Denitrobaculum</taxon>
    </lineage>
</organism>
<dbReference type="Gene3D" id="3.10.450.50">
    <property type="match status" value="1"/>
</dbReference>
<dbReference type="OrthoDB" id="1157330at2"/>
<name>A0A545TL56_9PROT</name>
<gene>
    <name evidence="2" type="ORF">FKG95_20595</name>
</gene>
<sequence length="124" mass="13254">MSNQNNAVVAAAKAASEKWKAAFNAGDAAACAACYEETAVVIAKPFGTFTGRSEIEGLWAKVIGDGFGDVEYLEPEITAESETTALLTSRWQMNKAQGVVTRELWALQPDGSALLREDHFEALG</sequence>
<dbReference type="Proteomes" id="UP000315252">
    <property type="component" value="Unassembled WGS sequence"/>
</dbReference>
<protein>
    <submittedName>
        <fullName evidence="2">DUF4440 domain-containing protein</fullName>
    </submittedName>
</protein>
<evidence type="ECO:0000313" key="3">
    <source>
        <dbReference type="Proteomes" id="UP000315252"/>
    </source>
</evidence>
<dbReference type="AlphaFoldDB" id="A0A545TL56"/>
<dbReference type="Pfam" id="PF12680">
    <property type="entry name" value="SnoaL_2"/>
    <property type="match status" value="1"/>
</dbReference>
<evidence type="ECO:0000259" key="1">
    <source>
        <dbReference type="Pfam" id="PF12680"/>
    </source>
</evidence>
<dbReference type="EMBL" id="VHSH01000007">
    <property type="protein sequence ID" value="TQV77937.1"/>
    <property type="molecule type" value="Genomic_DNA"/>
</dbReference>
<comment type="caution">
    <text evidence="2">The sequence shown here is derived from an EMBL/GenBank/DDBJ whole genome shotgun (WGS) entry which is preliminary data.</text>
</comment>
<accession>A0A545TL56</accession>
<reference evidence="2 3" key="1">
    <citation type="submission" date="2019-06" db="EMBL/GenBank/DDBJ databases">
        <title>Whole genome sequence for Rhodospirillaceae sp. R148.</title>
        <authorList>
            <person name="Wang G."/>
        </authorList>
    </citation>
    <scope>NUCLEOTIDE SEQUENCE [LARGE SCALE GENOMIC DNA]</scope>
    <source>
        <strain evidence="2 3">R148</strain>
    </source>
</reference>
<dbReference type="InterPro" id="IPR037401">
    <property type="entry name" value="SnoaL-like"/>
</dbReference>
<dbReference type="RefSeq" id="WP_142898280.1">
    <property type="nucleotide sequence ID" value="NZ_ML660058.1"/>
</dbReference>
<dbReference type="SUPFAM" id="SSF54427">
    <property type="entry name" value="NTF2-like"/>
    <property type="match status" value="1"/>
</dbReference>
<evidence type="ECO:0000313" key="2">
    <source>
        <dbReference type="EMBL" id="TQV77937.1"/>
    </source>
</evidence>
<keyword evidence="3" id="KW-1185">Reference proteome</keyword>
<feature type="domain" description="SnoaL-like" evidence="1">
    <location>
        <begin position="18"/>
        <end position="93"/>
    </location>
</feature>
<proteinExistence type="predicted"/>
<dbReference type="InterPro" id="IPR032710">
    <property type="entry name" value="NTF2-like_dom_sf"/>
</dbReference>